<dbReference type="GO" id="GO:0015344">
    <property type="term" value="F:siderophore uptake transmembrane transporter activity"/>
    <property type="evidence" value="ECO:0007669"/>
    <property type="project" value="TreeGrafter"/>
</dbReference>
<comment type="caution">
    <text evidence="14">The sequence shown here is derived from an EMBL/GenBank/DDBJ whole genome shotgun (WGS) entry which is preliminary data.</text>
</comment>
<protein>
    <submittedName>
        <fullName evidence="14">TonB-dependent receptor</fullName>
    </submittedName>
</protein>
<dbReference type="InterPro" id="IPR036942">
    <property type="entry name" value="Beta-barrel_TonB_sf"/>
</dbReference>
<dbReference type="InterPro" id="IPR037066">
    <property type="entry name" value="Plug_dom_sf"/>
</dbReference>
<keyword evidence="9 10" id="KW-0998">Cell outer membrane</keyword>
<gene>
    <name evidence="14" type="ORF">HY912_21580</name>
</gene>
<evidence type="ECO:0000256" key="11">
    <source>
        <dbReference type="RuleBase" id="RU003357"/>
    </source>
</evidence>
<dbReference type="SUPFAM" id="SSF56935">
    <property type="entry name" value="Porins"/>
    <property type="match status" value="1"/>
</dbReference>
<sequence>MRSASLPTQVQTVTRQEIERFPVRTLGDLFRTVPGVRAYSQGRGDVGETMQIRGNSGGHGLDTAIYVDGVPQNFSSSSGIGNGGADVAWLTPEMIDRIEVIKGPFSALYGNHAQAAVINIITRNSDPSPSLVVSGGSFGAFRAVPVISSDYWMPTPFLVNEYQTIDGYRDNNFYKRFSSFNKVTVPVWDGYLSARFNYYRSDWGSPGYPLWKQVKKGLVDRRSAVNSDEGGNERRWAAVLNYAPAQSAGGLYFTSYVEAYKRDHSFTSVPSLQETTYPYDTLLYGGRIFYNFMFGNFASLALGMEGRYDNAVSQSFLVKNRQRTKTVSDHDQKISDTALFAQAEIKPVDQVKIVGGVRKDLFDFNVQNIVKPANSGRASPHTFNPKIGIVLTPIKNINIFGNKGIGFRSPAVSDMSPTSGNKRFDLDVAKTESWDLGFNATFLDSIYIAFDWYQTDMEKEVRMISNQPFNVGNSQRNGFEVEARYYPSDVMNLFANYAWVDAKVKNPATTGQDLVTGVAKYVIKGGMEFTFSLAQDIKLLGSFYVEYIGDQPFYFGTSTVPQYPPAYVVYPIKVACEGRHWSTFLSARYQPQEFSSNRIGTAQDSAGVYDFTFTPEPMWDLTSGLKYTF</sequence>
<evidence type="ECO:0000313" key="14">
    <source>
        <dbReference type="EMBL" id="MBI5252095.1"/>
    </source>
</evidence>
<comment type="similarity">
    <text evidence="10 11">Belongs to the TonB-dependent receptor family.</text>
</comment>
<keyword evidence="7 10" id="KW-0472">Membrane</keyword>
<proteinExistence type="inferred from homology"/>
<evidence type="ECO:0000256" key="4">
    <source>
        <dbReference type="ARBA" id="ARBA00022692"/>
    </source>
</evidence>
<organism evidence="14 15">
    <name type="scientific">Desulfomonile tiedjei</name>
    <dbReference type="NCBI Taxonomy" id="2358"/>
    <lineage>
        <taxon>Bacteria</taxon>
        <taxon>Pseudomonadati</taxon>
        <taxon>Thermodesulfobacteriota</taxon>
        <taxon>Desulfomonilia</taxon>
        <taxon>Desulfomonilales</taxon>
        <taxon>Desulfomonilaceae</taxon>
        <taxon>Desulfomonile</taxon>
    </lineage>
</organism>
<keyword evidence="3 10" id="KW-1134">Transmembrane beta strand</keyword>
<accession>A0A9D6V4T4</accession>
<keyword evidence="8 14" id="KW-0675">Receptor</keyword>
<dbReference type="InterPro" id="IPR039426">
    <property type="entry name" value="TonB-dep_rcpt-like"/>
</dbReference>
<evidence type="ECO:0000256" key="3">
    <source>
        <dbReference type="ARBA" id="ARBA00022452"/>
    </source>
</evidence>
<feature type="domain" description="TonB-dependent receptor-like beta-barrel" evidence="12">
    <location>
        <begin position="168"/>
        <end position="570"/>
    </location>
</feature>
<evidence type="ECO:0000256" key="10">
    <source>
        <dbReference type="PROSITE-ProRule" id="PRU01360"/>
    </source>
</evidence>
<dbReference type="Pfam" id="PF00593">
    <property type="entry name" value="TonB_dep_Rec_b-barrel"/>
    <property type="match status" value="1"/>
</dbReference>
<keyword evidence="2 10" id="KW-0813">Transport</keyword>
<evidence type="ECO:0000256" key="6">
    <source>
        <dbReference type="ARBA" id="ARBA00023077"/>
    </source>
</evidence>
<dbReference type="Proteomes" id="UP000807825">
    <property type="component" value="Unassembled WGS sequence"/>
</dbReference>
<evidence type="ECO:0000256" key="8">
    <source>
        <dbReference type="ARBA" id="ARBA00023170"/>
    </source>
</evidence>
<evidence type="ECO:0000313" key="15">
    <source>
        <dbReference type="Proteomes" id="UP000807825"/>
    </source>
</evidence>
<dbReference type="GO" id="GO:0044718">
    <property type="term" value="P:siderophore transmembrane transport"/>
    <property type="evidence" value="ECO:0007669"/>
    <property type="project" value="TreeGrafter"/>
</dbReference>
<evidence type="ECO:0000259" key="13">
    <source>
        <dbReference type="Pfam" id="PF07715"/>
    </source>
</evidence>
<feature type="domain" description="TonB-dependent receptor plug" evidence="13">
    <location>
        <begin position="5"/>
        <end position="117"/>
    </location>
</feature>
<dbReference type="AlphaFoldDB" id="A0A9D6V4T4"/>
<reference evidence="14" key="1">
    <citation type="submission" date="2020-07" db="EMBL/GenBank/DDBJ databases">
        <title>Huge and variable diversity of episymbiotic CPR bacteria and DPANN archaea in groundwater ecosystems.</title>
        <authorList>
            <person name="He C.Y."/>
            <person name="Keren R."/>
            <person name="Whittaker M."/>
            <person name="Farag I.F."/>
            <person name="Doudna J."/>
            <person name="Cate J.H.D."/>
            <person name="Banfield J.F."/>
        </authorList>
    </citation>
    <scope>NUCLEOTIDE SEQUENCE</scope>
    <source>
        <strain evidence="14">NC_groundwater_1664_Pr3_B-0.1um_52_9</strain>
    </source>
</reference>
<evidence type="ECO:0000256" key="7">
    <source>
        <dbReference type="ARBA" id="ARBA00023136"/>
    </source>
</evidence>
<keyword evidence="5" id="KW-0732">Signal</keyword>
<dbReference type="EMBL" id="JACRDE010000564">
    <property type="protein sequence ID" value="MBI5252095.1"/>
    <property type="molecule type" value="Genomic_DNA"/>
</dbReference>
<dbReference type="Gene3D" id="2.40.170.20">
    <property type="entry name" value="TonB-dependent receptor, beta-barrel domain"/>
    <property type="match status" value="1"/>
</dbReference>
<comment type="subcellular location">
    <subcellularLocation>
        <location evidence="1 10">Cell outer membrane</location>
        <topology evidence="1 10">Multi-pass membrane protein</topology>
    </subcellularLocation>
</comment>
<dbReference type="GO" id="GO:0009279">
    <property type="term" value="C:cell outer membrane"/>
    <property type="evidence" value="ECO:0007669"/>
    <property type="project" value="UniProtKB-SubCell"/>
</dbReference>
<dbReference type="InterPro" id="IPR000531">
    <property type="entry name" value="Beta-barrel_TonB"/>
</dbReference>
<evidence type="ECO:0000256" key="2">
    <source>
        <dbReference type="ARBA" id="ARBA00022448"/>
    </source>
</evidence>
<name>A0A9D6V4T4_9BACT</name>
<evidence type="ECO:0000256" key="1">
    <source>
        <dbReference type="ARBA" id="ARBA00004571"/>
    </source>
</evidence>
<evidence type="ECO:0000259" key="12">
    <source>
        <dbReference type="Pfam" id="PF00593"/>
    </source>
</evidence>
<dbReference type="PANTHER" id="PTHR30069:SF29">
    <property type="entry name" value="HEMOGLOBIN AND HEMOGLOBIN-HAPTOGLOBIN-BINDING PROTEIN 1-RELATED"/>
    <property type="match status" value="1"/>
</dbReference>
<dbReference type="Gene3D" id="2.170.130.10">
    <property type="entry name" value="TonB-dependent receptor, plug domain"/>
    <property type="match status" value="1"/>
</dbReference>
<dbReference type="Pfam" id="PF07715">
    <property type="entry name" value="Plug"/>
    <property type="match status" value="1"/>
</dbReference>
<dbReference type="PROSITE" id="PS52016">
    <property type="entry name" value="TONB_DEPENDENT_REC_3"/>
    <property type="match status" value="1"/>
</dbReference>
<evidence type="ECO:0000256" key="5">
    <source>
        <dbReference type="ARBA" id="ARBA00022729"/>
    </source>
</evidence>
<keyword evidence="4 10" id="KW-0812">Transmembrane</keyword>
<evidence type="ECO:0000256" key="9">
    <source>
        <dbReference type="ARBA" id="ARBA00023237"/>
    </source>
</evidence>
<dbReference type="InterPro" id="IPR012910">
    <property type="entry name" value="Plug_dom"/>
</dbReference>
<keyword evidence="6 11" id="KW-0798">TonB box</keyword>
<dbReference type="PANTHER" id="PTHR30069">
    <property type="entry name" value="TONB-DEPENDENT OUTER MEMBRANE RECEPTOR"/>
    <property type="match status" value="1"/>
</dbReference>